<organism evidence="3 4">
    <name type="scientific">Plectus sambesii</name>
    <dbReference type="NCBI Taxonomy" id="2011161"/>
    <lineage>
        <taxon>Eukaryota</taxon>
        <taxon>Metazoa</taxon>
        <taxon>Ecdysozoa</taxon>
        <taxon>Nematoda</taxon>
        <taxon>Chromadorea</taxon>
        <taxon>Plectida</taxon>
        <taxon>Plectina</taxon>
        <taxon>Plectoidea</taxon>
        <taxon>Plectidae</taxon>
        <taxon>Plectus</taxon>
    </lineage>
</organism>
<dbReference type="Pfam" id="PF23307">
    <property type="entry name" value="SAM_KIDINS220"/>
    <property type="match status" value="1"/>
</dbReference>
<dbReference type="GO" id="GO:0019887">
    <property type="term" value="F:protein kinase regulator activity"/>
    <property type="evidence" value="ECO:0007669"/>
    <property type="project" value="TreeGrafter"/>
</dbReference>
<feature type="region of interest" description="Disordered" evidence="1">
    <location>
        <begin position="265"/>
        <end position="310"/>
    </location>
</feature>
<dbReference type="InterPro" id="IPR052771">
    <property type="entry name" value="Neurotrophin_sig_adaptor"/>
</dbReference>
<dbReference type="PANTHER" id="PTHR24116:SF0">
    <property type="entry name" value="KINASE D-INTERACTING SUBSTRATE OF 220 KDA"/>
    <property type="match status" value="1"/>
</dbReference>
<proteinExistence type="predicted"/>
<name>A0A914UWI2_9BILA</name>
<dbReference type="AlphaFoldDB" id="A0A914UWI2"/>
<feature type="region of interest" description="Disordered" evidence="1">
    <location>
        <begin position="424"/>
        <end position="465"/>
    </location>
</feature>
<feature type="compositionally biased region" description="Basic and acidic residues" evidence="1">
    <location>
        <begin position="492"/>
        <end position="501"/>
    </location>
</feature>
<feature type="region of interest" description="Disordered" evidence="1">
    <location>
        <begin position="478"/>
        <end position="533"/>
    </location>
</feature>
<dbReference type="GO" id="GO:0030165">
    <property type="term" value="F:PDZ domain binding"/>
    <property type="evidence" value="ECO:0007669"/>
    <property type="project" value="TreeGrafter"/>
</dbReference>
<evidence type="ECO:0000313" key="3">
    <source>
        <dbReference type="Proteomes" id="UP000887566"/>
    </source>
</evidence>
<evidence type="ECO:0000313" key="4">
    <source>
        <dbReference type="WBParaSite" id="PSAMB.scaffold12706size2626.g35057.t1"/>
    </source>
</evidence>
<dbReference type="PANTHER" id="PTHR24116">
    <property type="entry name" value="KINASE D-INTERACTING SUBSTRATE OF 220 KDA"/>
    <property type="match status" value="1"/>
</dbReference>
<feature type="domain" description="Kinase D-interacting substrate of 220 kDa-like SAM" evidence="2">
    <location>
        <begin position="167"/>
        <end position="247"/>
    </location>
</feature>
<accession>A0A914UWI2</accession>
<protein>
    <recommendedName>
        <fullName evidence="2">Kinase D-interacting substrate of 220 kDa-like SAM domain-containing protein</fullName>
    </recommendedName>
</protein>
<dbReference type="WBParaSite" id="PSAMB.scaffold12706size2626.g35057.t1">
    <property type="protein sequence ID" value="PSAMB.scaffold12706size2626.g35057.t1"/>
    <property type="gene ID" value="PSAMB.scaffold12706size2626.g35057"/>
</dbReference>
<sequence>WLMLGHWVSLIEQWPYRMSWMIDYCDQVPDLPDYCTLAEVYDEVKMRIPKLRTEDPLVDIDRNVQNFELYLKTASSGAEQITVGHLRRFVPCTSNLDPYIRKLISEKRGDSHEYVEVAPAHLSFVKTAPATLTELEMVDTLQPLPIEQVSGPARLLFKNEAIWSTIHVPLPEMSTEDVKQLVDQLDIPPERRDQYALQIQESNLSGLVLSICELSAVRGELKMTLGDWTMFKLLVETLRDFKPRPMAERRRERGLSLLAHNSIDSDRRHSWCPDSPRKPNARSPDPSEISGMLQRMGSRGQRSRTNAQSEVLDEQRWLADQYGRMDTVEFAGDVGISSARNSVCGVDEQRWLADQYGRMDTVEFAGDVGISSARNSVCGSRAPSVRFDMEASDANGTVPVMGSASNLARDLAASQDEALRQRRNNLDEKLVENEDVSSDDSSDSESGSTRDLLAQSLRLPSKTPKTSKLGAVAAIFHSEPRLAEQSSLREVAANDRSEKSQSGRTSGVLKKRSQSEIKPNTEVVRTSKSPRYA</sequence>
<keyword evidence="3" id="KW-1185">Reference proteome</keyword>
<feature type="compositionally biased region" description="Acidic residues" evidence="1">
    <location>
        <begin position="433"/>
        <end position="443"/>
    </location>
</feature>
<evidence type="ECO:0000256" key="1">
    <source>
        <dbReference type="SAM" id="MobiDB-lite"/>
    </source>
</evidence>
<dbReference type="Proteomes" id="UP000887566">
    <property type="component" value="Unplaced"/>
</dbReference>
<evidence type="ECO:0000259" key="2">
    <source>
        <dbReference type="Pfam" id="PF23307"/>
    </source>
</evidence>
<dbReference type="InterPro" id="IPR057092">
    <property type="entry name" value="SAM_KIDINS220"/>
</dbReference>
<feature type="compositionally biased region" description="Polar residues" evidence="1">
    <location>
        <begin position="523"/>
        <end position="533"/>
    </location>
</feature>
<reference evidence="4" key="1">
    <citation type="submission" date="2022-11" db="UniProtKB">
        <authorList>
            <consortium name="WormBaseParasite"/>
        </authorList>
    </citation>
    <scope>IDENTIFICATION</scope>
</reference>
<feature type="compositionally biased region" description="Basic and acidic residues" evidence="1">
    <location>
        <begin position="265"/>
        <end position="277"/>
    </location>
</feature>